<keyword evidence="4 6" id="KW-1133">Transmembrane helix</keyword>
<dbReference type="PANTHER" id="PTHR12677:SF59">
    <property type="entry name" value="GOLGI APPARATUS MEMBRANE PROTEIN TVP38-RELATED"/>
    <property type="match status" value="1"/>
</dbReference>
<protein>
    <recommendedName>
        <fullName evidence="6">TVP38/TMEM64 family membrane protein</fullName>
    </recommendedName>
</protein>
<evidence type="ECO:0000256" key="3">
    <source>
        <dbReference type="ARBA" id="ARBA00022692"/>
    </source>
</evidence>
<dbReference type="InterPro" id="IPR015414">
    <property type="entry name" value="TMEM64"/>
</dbReference>
<evidence type="ECO:0000313" key="8">
    <source>
        <dbReference type="EMBL" id="SLN76249.1"/>
    </source>
</evidence>
<keyword evidence="2 6" id="KW-1003">Cell membrane</keyword>
<feature type="transmembrane region" description="Helical" evidence="6">
    <location>
        <begin position="130"/>
        <end position="148"/>
    </location>
</feature>
<dbReference type="Proteomes" id="UP000193900">
    <property type="component" value="Unassembled WGS sequence"/>
</dbReference>
<dbReference type="AlphaFoldDB" id="A0A1Y5TYZ5"/>
<evidence type="ECO:0000313" key="9">
    <source>
        <dbReference type="Proteomes" id="UP000193900"/>
    </source>
</evidence>
<dbReference type="EMBL" id="FWFZ01000040">
    <property type="protein sequence ID" value="SLN76249.1"/>
    <property type="molecule type" value="Genomic_DNA"/>
</dbReference>
<feature type="domain" description="VTT" evidence="7">
    <location>
        <begin position="68"/>
        <end position="182"/>
    </location>
</feature>
<dbReference type="InterPro" id="IPR032816">
    <property type="entry name" value="VTT_dom"/>
</dbReference>
<keyword evidence="9" id="KW-1185">Reference proteome</keyword>
<reference evidence="8 9" key="1">
    <citation type="submission" date="2017-03" db="EMBL/GenBank/DDBJ databases">
        <authorList>
            <person name="Afonso C.L."/>
            <person name="Miller P.J."/>
            <person name="Scott M.A."/>
            <person name="Spackman E."/>
            <person name="Goraichik I."/>
            <person name="Dimitrov K.M."/>
            <person name="Suarez D.L."/>
            <person name="Swayne D.E."/>
        </authorList>
    </citation>
    <scope>NUCLEOTIDE SEQUENCE [LARGE SCALE GENOMIC DNA]</scope>
    <source>
        <strain evidence="8 9">CECT 7023</strain>
    </source>
</reference>
<evidence type="ECO:0000256" key="2">
    <source>
        <dbReference type="ARBA" id="ARBA00022475"/>
    </source>
</evidence>
<organism evidence="8 9">
    <name type="scientific">Roseisalinus antarcticus</name>
    <dbReference type="NCBI Taxonomy" id="254357"/>
    <lineage>
        <taxon>Bacteria</taxon>
        <taxon>Pseudomonadati</taxon>
        <taxon>Pseudomonadota</taxon>
        <taxon>Alphaproteobacteria</taxon>
        <taxon>Rhodobacterales</taxon>
        <taxon>Roseobacteraceae</taxon>
        <taxon>Roseisalinus</taxon>
    </lineage>
</organism>
<keyword evidence="5 6" id="KW-0472">Membrane</keyword>
<dbReference type="Pfam" id="PF09335">
    <property type="entry name" value="VTT_dom"/>
    <property type="match status" value="1"/>
</dbReference>
<evidence type="ECO:0000256" key="4">
    <source>
        <dbReference type="ARBA" id="ARBA00022989"/>
    </source>
</evidence>
<feature type="transmembrane region" description="Helical" evidence="6">
    <location>
        <begin position="160"/>
        <end position="178"/>
    </location>
</feature>
<name>A0A1Y5TYZ5_9RHOB</name>
<dbReference type="RefSeq" id="WP_085880838.1">
    <property type="nucleotide sequence ID" value="NZ_FWFZ01000040.1"/>
</dbReference>
<comment type="similarity">
    <text evidence="6">Belongs to the TVP38/TMEM64 family.</text>
</comment>
<gene>
    <name evidence="8" type="primary">ydjZ_2</name>
    <name evidence="8" type="ORF">ROA7023_04131</name>
</gene>
<comment type="subcellular location">
    <subcellularLocation>
        <location evidence="1 6">Cell membrane</location>
        <topology evidence="1 6">Multi-pass membrane protein</topology>
    </subcellularLocation>
</comment>
<feature type="transmembrane region" description="Helical" evidence="6">
    <location>
        <begin position="85"/>
        <end position="107"/>
    </location>
</feature>
<dbReference type="PANTHER" id="PTHR12677">
    <property type="entry name" value="GOLGI APPARATUS MEMBRANE PROTEIN TVP38-RELATED"/>
    <property type="match status" value="1"/>
</dbReference>
<keyword evidence="3 6" id="KW-0812">Transmembrane</keyword>
<sequence length="234" mass="25414">MKKPLLLLVLLGLTAGAVFLLRQQQIDLETLRSHVDALGEWRASNAALVIAGFFAAYVLVTALSLPVATWMTLAGGALFGFWQGVLIVSFASTFGATLAFLAARYLLRDWVRDRLGDRARALDAGLARDGAFYLFTLRLIPVVPFFAVNLLMGLTPIRTLTFYLVSQAGMLAGTAVYVNAGTQLAQIEDLSGIVSLPLLLSFALLDLFPWIARMIVQIVRGRARDTGAQVEEQA</sequence>
<accession>A0A1Y5TYZ5</accession>
<feature type="transmembrane region" description="Helical" evidence="6">
    <location>
        <begin position="47"/>
        <end position="73"/>
    </location>
</feature>
<feature type="transmembrane region" description="Helical" evidence="6">
    <location>
        <begin position="190"/>
        <end position="212"/>
    </location>
</feature>
<evidence type="ECO:0000256" key="1">
    <source>
        <dbReference type="ARBA" id="ARBA00004651"/>
    </source>
</evidence>
<dbReference type="GO" id="GO:0005886">
    <property type="term" value="C:plasma membrane"/>
    <property type="evidence" value="ECO:0007669"/>
    <property type="project" value="UniProtKB-SubCell"/>
</dbReference>
<proteinExistence type="inferred from homology"/>
<evidence type="ECO:0000256" key="6">
    <source>
        <dbReference type="RuleBase" id="RU366058"/>
    </source>
</evidence>
<evidence type="ECO:0000256" key="5">
    <source>
        <dbReference type="ARBA" id="ARBA00023136"/>
    </source>
</evidence>
<evidence type="ECO:0000259" key="7">
    <source>
        <dbReference type="Pfam" id="PF09335"/>
    </source>
</evidence>